<dbReference type="EMBL" id="BGZK01001705">
    <property type="protein sequence ID" value="GBP84902.1"/>
    <property type="molecule type" value="Genomic_DNA"/>
</dbReference>
<protein>
    <submittedName>
        <fullName evidence="2">Uncharacterized protein</fullName>
    </submittedName>
</protein>
<organism evidence="2 3">
    <name type="scientific">Eumeta variegata</name>
    <name type="common">Bagworm moth</name>
    <name type="synonym">Eumeta japonica</name>
    <dbReference type="NCBI Taxonomy" id="151549"/>
    <lineage>
        <taxon>Eukaryota</taxon>
        <taxon>Metazoa</taxon>
        <taxon>Ecdysozoa</taxon>
        <taxon>Arthropoda</taxon>
        <taxon>Hexapoda</taxon>
        <taxon>Insecta</taxon>
        <taxon>Pterygota</taxon>
        <taxon>Neoptera</taxon>
        <taxon>Endopterygota</taxon>
        <taxon>Lepidoptera</taxon>
        <taxon>Glossata</taxon>
        <taxon>Ditrysia</taxon>
        <taxon>Tineoidea</taxon>
        <taxon>Psychidae</taxon>
        <taxon>Oiketicinae</taxon>
        <taxon>Eumeta</taxon>
    </lineage>
</organism>
<feature type="compositionally biased region" description="Low complexity" evidence="1">
    <location>
        <begin position="111"/>
        <end position="122"/>
    </location>
</feature>
<reference evidence="2 3" key="1">
    <citation type="journal article" date="2019" name="Commun. Biol.">
        <title>The bagworm genome reveals a unique fibroin gene that provides high tensile strength.</title>
        <authorList>
            <person name="Kono N."/>
            <person name="Nakamura H."/>
            <person name="Ohtoshi R."/>
            <person name="Tomita M."/>
            <person name="Numata K."/>
            <person name="Arakawa K."/>
        </authorList>
    </citation>
    <scope>NUCLEOTIDE SEQUENCE [LARGE SCALE GENOMIC DNA]</scope>
</reference>
<gene>
    <name evidence="2" type="ORF">EVAR_60703_1</name>
</gene>
<keyword evidence="3" id="KW-1185">Reference proteome</keyword>
<name>A0A4C1ZC28_EUMVA</name>
<evidence type="ECO:0000256" key="1">
    <source>
        <dbReference type="SAM" id="MobiDB-lite"/>
    </source>
</evidence>
<comment type="caution">
    <text evidence="2">The sequence shown here is derived from an EMBL/GenBank/DDBJ whole genome shotgun (WGS) entry which is preliminary data.</text>
</comment>
<evidence type="ECO:0000313" key="2">
    <source>
        <dbReference type="EMBL" id="GBP84902.1"/>
    </source>
</evidence>
<feature type="region of interest" description="Disordered" evidence="1">
    <location>
        <begin position="96"/>
        <end position="130"/>
    </location>
</feature>
<dbReference type="Proteomes" id="UP000299102">
    <property type="component" value="Unassembled WGS sequence"/>
</dbReference>
<sequence>MVEYEERQTASPALAFPLQGTANPDGPGTTGLGGAPRRYQVSPAHPPSSLLHPPFASLPWTKIPLLPGAGGSGPKTPITLEFIQQVLTKALSEIGYEAPQDVVKTNRESDSVSSRASSRATSPMKTNKKK</sequence>
<evidence type="ECO:0000313" key="3">
    <source>
        <dbReference type="Proteomes" id="UP000299102"/>
    </source>
</evidence>
<dbReference type="AlphaFoldDB" id="A0A4C1ZC28"/>
<proteinExistence type="predicted"/>
<feature type="region of interest" description="Disordered" evidence="1">
    <location>
        <begin position="1"/>
        <end position="54"/>
    </location>
</feature>
<accession>A0A4C1ZC28</accession>